<gene>
    <name evidence="2" type="ORF">N658DRAFT_466431</name>
</gene>
<name>A0AAN6Q8U6_9PEZI</name>
<evidence type="ECO:0000313" key="2">
    <source>
        <dbReference type="EMBL" id="KAK4104329.1"/>
    </source>
</evidence>
<dbReference type="Proteomes" id="UP001305647">
    <property type="component" value="Unassembled WGS sequence"/>
</dbReference>
<dbReference type="EMBL" id="MU863627">
    <property type="protein sequence ID" value="KAK4104329.1"/>
    <property type="molecule type" value="Genomic_DNA"/>
</dbReference>
<evidence type="ECO:0000313" key="3">
    <source>
        <dbReference type="Proteomes" id="UP001305647"/>
    </source>
</evidence>
<reference evidence="2" key="2">
    <citation type="submission" date="2023-05" db="EMBL/GenBank/DDBJ databases">
        <authorList>
            <consortium name="Lawrence Berkeley National Laboratory"/>
            <person name="Steindorff A."/>
            <person name="Hensen N."/>
            <person name="Bonometti L."/>
            <person name="Westerberg I."/>
            <person name="Brannstrom I.O."/>
            <person name="Guillou S."/>
            <person name="Cros-Aarteil S."/>
            <person name="Calhoun S."/>
            <person name="Haridas S."/>
            <person name="Kuo A."/>
            <person name="Mondo S."/>
            <person name="Pangilinan J."/>
            <person name="Riley R."/>
            <person name="Labutti K."/>
            <person name="Andreopoulos B."/>
            <person name="Lipzen A."/>
            <person name="Chen C."/>
            <person name="Yanf M."/>
            <person name="Daum C."/>
            <person name="Ng V."/>
            <person name="Clum A."/>
            <person name="Ohm R."/>
            <person name="Martin F."/>
            <person name="Silar P."/>
            <person name="Natvig D."/>
            <person name="Lalanne C."/>
            <person name="Gautier V."/>
            <person name="Ament-Velasquez S.L."/>
            <person name="Kruys A."/>
            <person name="Hutchinson M.I."/>
            <person name="Powell A.J."/>
            <person name="Barry K."/>
            <person name="Miller A.N."/>
            <person name="Grigoriev I.V."/>
            <person name="Debuchy R."/>
            <person name="Gladieux P."/>
            <person name="Thoren M.H."/>
            <person name="Johannesson H."/>
        </authorList>
    </citation>
    <scope>NUCLEOTIDE SEQUENCE</scope>
    <source>
        <strain evidence="2">CBS 757.83</strain>
    </source>
</reference>
<evidence type="ECO:0000256" key="1">
    <source>
        <dbReference type="SAM" id="MobiDB-lite"/>
    </source>
</evidence>
<feature type="compositionally biased region" description="Gly residues" evidence="1">
    <location>
        <begin position="238"/>
        <end position="248"/>
    </location>
</feature>
<keyword evidence="3" id="KW-1185">Reference proteome</keyword>
<accession>A0AAN6Q8U6</accession>
<feature type="compositionally biased region" description="Basic and acidic residues" evidence="1">
    <location>
        <begin position="262"/>
        <end position="273"/>
    </location>
</feature>
<dbReference type="AlphaFoldDB" id="A0AAN6Q8U6"/>
<sequence>MQLPSPKAVSANLRTILLKVSPAPSSLAERRAILHLLKKYADVEFFKRLNDPSHFISIVGNPEIAHRLVEQSPFVFDYTPQQQSRKNTTTTTSRSLSVAVNDSPTTNPSTTAEENTQPVRTFLVKMTDKQDYAHRTRIRSSVLYGRWPAHDDGLVFREDSVARAALRRAVPAGPDADGLADWESFGQADDDDTAGVLPLRDPRDFVQARRQRQADGATGFESLVELWNKKYVEEKGRIGGGGGSGVEAGGRSVPGEGKGGSKVRERSGVQEVD</sequence>
<feature type="region of interest" description="Disordered" evidence="1">
    <location>
        <begin position="79"/>
        <end position="115"/>
    </location>
</feature>
<reference evidence="2" key="1">
    <citation type="journal article" date="2023" name="Mol. Phylogenet. Evol.">
        <title>Genome-scale phylogeny and comparative genomics of the fungal order Sordariales.</title>
        <authorList>
            <person name="Hensen N."/>
            <person name="Bonometti L."/>
            <person name="Westerberg I."/>
            <person name="Brannstrom I.O."/>
            <person name="Guillou S."/>
            <person name="Cros-Aarteil S."/>
            <person name="Calhoun S."/>
            <person name="Haridas S."/>
            <person name="Kuo A."/>
            <person name="Mondo S."/>
            <person name="Pangilinan J."/>
            <person name="Riley R."/>
            <person name="LaButti K."/>
            <person name="Andreopoulos B."/>
            <person name="Lipzen A."/>
            <person name="Chen C."/>
            <person name="Yan M."/>
            <person name="Daum C."/>
            <person name="Ng V."/>
            <person name="Clum A."/>
            <person name="Steindorff A."/>
            <person name="Ohm R.A."/>
            <person name="Martin F."/>
            <person name="Silar P."/>
            <person name="Natvig D.O."/>
            <person name="Lalanne C."/>
            <person name="Gautier V."/>
            <person name="Ament-Velasquez S.L."/>
            <person name="Kruys A."/>
            <person name="Hutchinson M.I."/>
            <person name="Powell A.J."/>
            <person name="Barry K."/>
            <person name="Miller A.N."/>
            <person name="Grigoriev I.V."/>
            <person name="Debuchy R."/>
            <person name="Gladieux P."/>
            <person name="Hiltunen Thoren M."/>
            <person name="Johannesson H."/>
        </authorList>
    </citation>
    <scope>NUCLEOTIDE SEQUENCE</scope>
    <source>
        <strain evidence="2">CBS 757.83</strain>
    </source>
</reference>
<comment type="caution">
    <text evidence="2">The sequence shown here is derived from an EMBL/GenBank/DDBJ whole genome shotgun (WGS) entry which is preliminary data.</text>
</comment>
<protein>
    <submittedName>
        <fullName evidence="2">Uncharacterized protein</fullName>
    </submittedName>
</protein>
<organism evidence="2 3">
    <name type="scientific">Parathielavia hyrcaniae</name>
    <dbReference type="NCBI Taxonomy" id="113614"/>
    <lineage>
        <taxon>Eukaryota</taxon>
        <taxon>Fungi</taxon>
        <taxon>Dikarya</taxon>
        <taxon>Ascomycota</taxon>
        <taxon>Pezizomycotina</taxon>
        <taxon>Sordariomycetes</taxon>
        <taxon>Sordariomycetidae</taxon>
        <taxon>Sordariales</taxon>
        <taxon>Chaetomiaceae</taxon>
        <taxon>Parathielavia</taxon>
    </lineage>
</organism>
<feature type="region of interest" description="Disordered" evidence="1">
    <location>
        <begin position="235"/>
        <end position="273"/>
    </location>
</feature>
<proteinExistence type="predicted"/>